<name>A0A5C6A6W1_9BACT</name>
<sequence>MKGRVTKGRVTVAPVAAGRKVTAMLGQNGRMRTARMRTGCLGIGMMSGLKRLDIHRQLRRSRN</sequence>
<keyword evidence="2" id="KW-1185">Reference proteome</keyword>
<dbReference type="Proteomes" id="UP000316213">
    <property type="component" value="Unassembled WGS sequence"/>
</dbReference>
<comment type="caution">
    <text evidence="1">The sequence shown here is derived from an EMBL/GenBank/DDBJ whole genome shotgun (WGS) entry which is preliminary data.</text>
</comment>
<dbReference type="EMBL" id="SJPM01000006">
    <property type="protein sequence ID" value="TWT95722.1"/>
    <property type="molecule type" value="Genomic_DNA"/>
</dbReference>
<accession>A0A5C6A6W1</accession>
<reference evidence="1 2" key="1">
    <citation type="submission" date="2019-02" db="EMBL/GenBank/DDBJ databases">
        <title>Deep-cultivation of Planctomycetes and their phenomic and genomic characterization uncovers novel biology.</title>
        <authorList>
            <person name="Wiegand S."/>
            <person name="Jogler M."/>
            <person name="Boedeker C."/>
            <person name="Pinto D."/>
            <person name="Vollmers J."/>
            <person name="Rivas-Marin E."/>
            <person name="Kohn T."/>
            <person name="Peeters S.H."/>
            <person name="Heuer A."/>
            <person name="Rast P."/>
            <person name="Oberbeckmann S."/>
            <person name="Bunk B."/>
            <person name="Jeske O."/>
            <person name="Meyerdierks A."/>
            <person name="Storesund J.E."/>
            <person name="Kallscheuer N."/>
            <person name="Luecker S."/>
            <person name="Lage O.M."/>
            <person name="Pohl T."/>
            <person name="Merkel B.J."/>
            <person name="Hornburger P."/>
            <person name="Mueller R.-W."/>
            <person name="Bruemmer F."/>
            <person name="Labrenz M."/>
            <person name="Spormann A.M."/>
            <person name="Op Den Camp H."/>
            <person name="Overmann J."/>
            <person name="Amann R."/>
            <person name="Jetten M.S.M."/>
            <person name="Mascher T."/>
            <person name="Medema M.H."/>
            <person name="Devos D.P."/>
            <person name="Kaster A.-K."/>
            <person name="Ovreas L."/>
            <person name="Rohde M."/>
            <person name="Galperin M.Y."/>
            <person name="Jogler C."/>
        </authorList>
    </citation>
    <scope>NUCLEOTIDE SEQUENCE [LARGE SCALE GENOMIC DNA]</scope>
    <source>
        <strain evidence="1 2">Pla100</strain>
    </source>
</reference>
<gene>
    <name evidence="1" type="ORF">Pla100_33640</name>
</gene>
<evidence type="ECO:0000313" key="2">
    <source>
        <dbReference type="Proteomes" id="UP000316213"/>
    </source>
</evidence>
<dbReference type="AlphaFoldDB" id="A0A5C6A6W1"/>
<evidence type="ECO:0000313" key="1">
    <source>
        <dbReference type="EMBL" id="TWT95722.1"/>
    </source>
</evidence>
<organism evidence="1 2">
    <name type="scientific">Neorhodopirellula pilleata</name>
    <dbReference type="NCBI Taxonomy" id="2714738"/>
    <lineage>
        <taxon>Bacteria</taxon>
        <taxon>Pseudomonadati</taxon>
        <taxon>Planctomycetota</taxon>
        <taxon>Planctomycetia</taxon>
        <taxon>Pirellulales</taxon>
        <taxon>Pirellulaceae</taxon>
        <taxon>Neorhodopirellula</taxon>
    </lineage>
</organism>
<proteinExistence type="predicted"/>
<protein>
    <submittedName>
        <fullName evidence="1">Uncharacterized protein</fullName>
    </submittedName>
</protein>